<dbReference type="Proteomes" id="UP000002770">
    <property type="component" value="Unassembled WGS sequence"/>
</dbReference>
<dbReference type="HOGENOM" id="CLU_3345245_0_0_6"/>
<evidence type="ECO:0000313" key="1">
    <source>
        <dbReference type="EMBL" id="EHL32055.1"/>
    </source>
</evidence>
<sequence length="37" mass="4351">MLEANKAVENSANFMTSLCYYFFIESCYRFALNLQAF</sequence>
<dbReference type="STRING" id="658187.LDG_5835"/>
<evidence type="ECO:0000313" key="2">
    <source>
        <dbReference type="Proteomes" id="UP000002770"/>
    </source>
</evidence>
<dbReference type="EMBL" id="JH413805">
    <property type="protein sequence ID" value="EHL32055.1"/>
    <property type="molecule type" value="Genomic_DNA"/>
</dbReference>
<reference evidence="1 2" key="1">
    <citation type="journal article" date="2011" name="BMC Genomics">
        <title>Insight into cross-talk between intra-amoebal pathogens.</title>
        <authorList>
            <person name="Gimenez G."/>
            <person name="Bertelli C."/>
            <person name="Moliner C."/>
            <person name="Robert C."/>
            <person name="Raoult D."/>
            <person name="Fournier P.E."/>
            <person name="Greub G."/>
        </authorList>
    </citation>
    <scope>NUCLEOTIDE SEQUENCE [LARGE SCALE GENOMIC DNA]</scope>
    <source>
        <strain evidence="1 2">LLAP12</strain>
    </source>
</reference>
<accession>G9EKU4</accession>
<gene>
    <name evidence="1" type="ORF">LDG_5835</name>
</gene>
<protein>
    <submittedName>
        <fullName evidence="1">Uncharacterized protein</fullName>
    </submittedName>
</protein>
<name>G9EKU4_9GAMM</name>
<dbReference type="AlphaFoldDB" id="G9EKU4"/>
<dbReference type="InParanoid" id="G9EKU4"/>
<proteinExistence type="predicted"/>
<keyword evidence="2" id="KW-1185">Reference proteome</keyword>
<organism evidence="1 2">
    <name type="scientific">Legionella drancourtii LLAP12</name>
    <dbReference type="NCBI Taxonomy" id="658187"/>
    <lineage>
        <taxon>Bacteria</taxon>
        <taxon>Pseudomonadati</taxon>
        <taxon>Pseudomonadota</taxon>
        <taxon>Gammaproteobacteria</taxon>
        <taxon>Legionellales</taxon>
        <taxon>Legionellaceae</taxon>
        <taxon>Legionella</taxon>
    </lineage>
</organism>